<organism evidence="1 2">
    <name type="scientific">Metabacillus sediminis</name>
    <dbReference type="NCBI Taxonomy" id="3117746"/>
    <lineage>
        <taxon>Bacteria</taxon>
        <taxon>Bacillati</taxon>
        <taxon>Bacillota</taxon>
        <taxon>Bacilli</taxon>
        <taxon>Bacillales</taxon>
        <taxon>Bacillaceae</taxon>
        <taxon>Metabacillus</taxon>
    </lineage>
</organism>
<keyword evidence="2" id="KW-1185">Reference proteome</keyword>
<sequence>MEYLLKSKSSAIPCLIEADPNSNLYMIRSADTSGQGFNTKEELIQWVEENWNPEDFEDPEELKQAIRRISAD</sequence>
<dbReference type="EMBL" id="CP147407">
    <property type="protein sequence ID" value="WXB95234.1"/>
    <property type="molecule type" value="Genomic_DNA"/>
</dbReference>
<gene>
    <name evidence="1" type="ORF">WCV65_11660</name>
</gene>
<evidence type="ECO:0000313" key="2">
    <source>
        <dbReference type="Proteomes" id="UP001377337"/>
    </source>
</evidence>
<protein>
    <submittedName>
        <fullName evidence="1">Uncharacterized protein</fullName>
    </submittedName>
</protein>
<reference evidence="1 2" key="1">
    <citation type="submission" date="2024-02" db="EMBL/GenBank/DDBJ databases">
        <title>Seven novel Bacillus-like species.</title>
        <authorList>
            <person name="Liu G."/>
        </authorList>
    </citation>
    <scope>NUCLEOTIDE SEQUENCE [LARGE SCALE GENOMIC DNA]</scope>
    <source>
        <strain evidence="1 2">FJAT-52054</strain>
    </source>
</reference>
<proteinExistence type="predicted"/>
<name>A0ABZ2NCT3_9BACI</name>
<dbReference type="RefSeq" id="WP_338776643.1">
    <property type="nucleotide sequence ID" value="NZ_CP147407.1"/>
</dbReference>
<evidence type="ECO:0000313" key="1">
    <source>
        <dbReference type="EMBL" id="WXB95234.1"/>
    </source>
</evidence>
<dbReference type="Proteomes" id="UP001377337">
    <property type="component" value="Chromosome"/>
</dbReference>
<accession>A0ABZ2NCT3</accession>